<evidence type="ECO:0000313" key="1">
    <source>
        <dbReference type="EMBL" id="SMC13739.1"/>
    </source>
</evidence>
<sequence>MIDINTNSLTNTARTTRVKNVIPAIDLQSRRIRRTTGVSAATARNIALLAFGERV</sequence>
<organism evidence="1 2">
    <name type="scientific">Roseovarius aestuarii</name>
    <dbReference type="NCBI Taxonomy" id="475083"/>
    <lineage>
        <taxon>Bacteria</taxon>
        <taxon>Pseudomonadati</taxon>
        <taxon>Pseudomonadota</taxon>
        <taxon>Alphaproteobacteria</taxon>
        <taxon>Rhodobacterales</taxon>
        <taxon>Roseobacteraceae</taxon>
        <taxon>Roseovarius</taxon>
    </lineage>
</organism>
<accession>A0A1X7BX06</accession>
<keyword evidence="2" id="KW-1185">Reference proteome</keyword>
<evidence type="ECO:0000313" key="2">
    <source>
        <dbReference type="Proteomes" id="UP000193224"/>
    </source>
</evidence>
<reference evidence="1 2" key="1">
    <citation type="submission" date="2017-03" db="EMBL/GenBank/DDBJ databases">
        <authorList>
            <person name="Afonso C.L."/>
            <person name="Miller P.J."/>
            <person name="Scott M.A."/>
            <person name="Spackman E."/>
            <person name="Goraichik I."/>
            <person name="Dimitrov K.M."/>
            <person name="Suarez D.L."/>
            <person name="Swayne D.E."/>
        </authorList>
    </citation>
    <scope>NUCLEOTIDE SEQUENCE [LARGE SCALE GENOMIC DNA]</scope>
    <source>
        <strain evidence="1 2">CECT 7745</strain>
    </source>
</reference>
<dbReference type="EMBL" id="FWXB01000016">
    <property type="protein sequence ID" value="SMC13739.1"/>
    <property type="molecule type" value="Genomic_DNA"/>
</dbReference>
<dbReference type="AlphaFoldDB" id="A0A1X7BX06"/>
<dbReference type="Proteomes" id="UP000193224">
    <property type="component" value="Unassembled WGS sequence"/>
</dbReference>
<name>A0A1X7BX06_9RHOB</name>
<gene>
    <name evidence="1" type="ORF">ROA7745_03598</name>
</gene>
<proteinExistence type="predicted"/>
<protein>
    <submittedName>
        <fullName evidence="1">Uncharacterized protein</fullName>
    </submittedName>
</protein>